<dbReference type="RefSeq" id="WP_185955294.1">
    <property type="nucleotide sequence ID" value="NZ_FXSZ01000013.1"/>
</dbReference>
<feature type="transmembrane region" description="Helical" evidence="10">
    <location>
        <begin position="178"/>
        <end position="199"/>
    </location>
</feature>
<dbReference type="InterPro" id="IPR003594">
    <property type="entry name" value="HATPase_dom"/>
</dbReference>
<keyword evidence="9" id="KW-0175">Coiled coil</keyword>
<dbReference type="Pfam" id="PF02518">
    <property type="entry name" value="HATPase_c"/>
    <property type="match status" value="1"/>
</dbReference>
<dbReference type="Gene3D" id="1.10.287.130">
    <property type="match status" value="1"/>
</dbReference>
<dbReference type="InterPro" id="IPR004358">
    <property type="entry name" value="Sig_transdc_His_kin-like_C"/>
</dbReference>
<keyword evidence="7" id="KW-0067">ATP-binding</keyword>
<dbReference type="SMART" id="SM00387">
    <property type="entry name" value="HATPase_c"/>
    <property type="match status" value="1"/>
</dbReference>
<dbReference type="InterPro" id="IPR005467">
    <property type="entry name" value="His_kinase_dom"/>
</dbReference>
<dbReference type="PROSITE" id="PS50109">
    <property type="entry name" value="HIS_KIN"/>
    <property type="match status" value="1"/>
</dbReference>
<dbReference type="Proteomes" id="UP000315971">
    <property type="component" value="Unassembled WGS sequence"/>
</dbReference>
<dbReference type="EC" id="2.7.13.3" evidence="2"/>
<dbReference type="SUPFAM" id="SSF47384">
    <property type="entry name" value="Homodimeric domain of signal transducing histidine kinase"/>
    <property type="match status" value="1"/>
</dbReference>
<dbReference type="PANTHER" id="PTHR43065">
    <property type="entry name" value="SENSOR HISTIDINE KINASE"/>
    <property type="match status" value="1"/>
</dbReference>
<feature type="transmembrane region" description="Helical" evidence="10">
    <location>
        <begin position="244"/>
        <end position="262"/>
    </location>
</feature>
<sequence length="713" mass="80835">MRRLFWLFLLLIPSQLCLAQTIAYIDKNQKMPIGGSLAILEDKKGELNIDQVASRNDFIPTHDAIPNLGISNSVWWVKFTVNNKTDLNNIILELEYPTIDQVELYTKTNMGVEKISSGGDRAYKERKYDHQNYLFDLKIPVGQSQTYFLKLRAAEQLQLPMYLGSYKMISEILYTKDLIFGIYIGIILVMALYNLFVFVTVRDKSYIYYVLYILFVGLTQATLQGYAFKYLWPNNVWIEEHSTVLVPVFNGLTAIVFIQSFLNTKLKLPLFNTLLSWVNVAYLGCLLLSLFSLHVLGQNMVQFTAMLASIIVLIASIKIARQGDRTAKFFLVAWFIFLVAVCVFVLRNFNMLPYNNFTYYALQAGSAIEVTLLSFALGDKINILKAQKQKADADALRVLKEKERLVLEQNAMLESKVTERTQELQVSNKELKNTLNQLKNTQSQLVEAEKMASLGQLTAGIAHEINNPINFVSSNVKPLQMDIDDLFEVIKKYDEISPEADIALQLNEINDFKRKIDIDYLGVEINNLLQGIEEGASRTAEIVKGLRTFSRLDESELKAVDIHECIDSTFVLLRHFIPENVKIIKNFDHLDALECFPGKLNQALMNIFNNALQAMKLKGGDKEEILEVSTQNKPEHVIITIRDTGCGMPESVKRKIFEPFFTTKDVGEGTGLGLSIVFNIIEKHNGNIAVDSEPGVGTTFTLTLPKIYQNSLV</sequence>
<dbReference type="GO" id="GO:0005524">
    <property type="term" value="F:ATP binding"/>
    <property type="evidence" value="ECO:0007669"/>
    <property type="project" value="UniProtKB-KW"/>
</dbReference>
<feature type="domain" description="Histidine kinase" evidence="12">
    <location>
        <begin position="460"/>
        <end position="708"/>
    </location>
</feature>
<evidence type="ECO:0000313" key="14">
    <source>
        <dbReference type="Proteomes" id="UP000315971"/>
    </source>
</evidence>
<gene>
    <name evidence="13" type="ORF">SAMN06265350_11316</name>
</gene>
<evidence type="ECO:0000259" key="12">
    <source>
        <dbReference type="PROSITE" id="PS50109"/>
    </source>
</evidence>
<name>A0A521EC25_9SPHI</name>
<evidence type="ECO:0000256" key="9">
    <source>
        <dbReference type="SAM" id="Coils"/>
    </source>
</evidence>
<feature type="transmembrane region" description="Helical" evidence="10">
    <location>
        <begin position="274"/>
        <end position="294"/>
    </location>
</feature>
<evidence type="ECO:0000256" key="4">
    <source>
        <dbReference type="ARBA" id="ARBA00022679"/>
    </source>
</evidence>
<evidence type="ECO:0000256" key="11">
    <source>
        <dbReference type="SAM" id="SignalP"/>
    </source>
</evidence>
<dbReference type="EMBL" id="FXSZ01000013">
    <property type="protein sequence ID" value="SMO81342.1"/>
    <property type="molecule type" value="Genomic_DNA"/>
</dbReference>
<feature type="chain" id="PRO_5021709716" description="histidine kinase" evidence="11">
    <location>
        <begin position="20"/>
        <end position="713"/>
    </location>
</feature>
<reference evidence="13 14" key="1">
    <citation type="submission" date="2017-05" db="EMBL/GenBank/DDBJ databases">
        <authorList>
            <person name="Varghese N."/>
            <person name="Submissions S."/>
        </authorList>
    </citation>
    <scope>NUCLEOTIDE SEQUENCE [LARGE SCALE GENOMIC DNA]</scope>
    <source>
        <strain evidence="13 14">DSM 21342</strain>
    </source>
</reference>
<keyword evidence="10" id="KW-1133">Transmembrane helix</keyword>
<dbReference type="CDD" id="cd00082">
    <property type="entry name" value="HisKA"/>
    <property type="match status" value="1"/>
</dbReference>
<keyword evidence="10" id="KW-0472">Membrane</keyword>
<protein>
    <recommendedName>
        <fullName evidence="2">histidine kinase</fullName>
        <ecNumber evidence="2">2.7.13.3</ecNumber>
    </recommendedName>
</protein>
<feature type="transmembrane region" description="Helical" evidence="10">
    <location>
        <begin position="300"/>
        <end position="317"/>
    </location>
</feature>
<feature type="coiled-coil region" evidence="9">
    <location>
        <begin position="421"/>
        <end position="451"/>
    </location>
</feature>
<evidence type="ECO:0000256" key="10">
    <source>
        <dbReference type="SAM" id="Phobius"/>
    </source>
</evidence>
<evidence type="ECO:0000256" key="1">
    <source>
        <dbReference type="ARBA" id="ARBA00000085"/>
    </source>
</evidence>
<evidence type="ECO:0000256" key="3">
    <source>
        <dbReference type="ARBA" id="ARBA00022553"/>
    </source>
</evidence>
<dbReference type="InterPro" id="IPR011622">
    <property type="entry name" value="7TMR_DISM_rcpt_extracell_dom2"/>
</dbReference>
<keyword evidence="10" id="KW-0812">Transmembrane</keyword>
<dbReference type="PRINTS" id="PR00344">
    <property type="entry name" value="BCTRLSENSOR"/>
</dbReference>
<feature type="signal peptide" evidence="11">
    <location>
        <begin position="1"/>
        <end position="19"/>
    </location>
</feature>
<dbReference type="Pfam" id="PF07695">
    <property type="entry name" value="7TMR-DISM_7TM"/>
    <property type="match status" value="1"/>
</dbReference>
<keyword evidence="3" id="KW-0597">Phosphoprotein</keyword>
<dbReference type="SMART" id="SM00388">
    <property type="entry name" value="HisKA"/>
    <property type="match status" value="1"/>
</dbReference>
<dbReference type="AlphaFoldDB" id="A0A521EC25"/>
<accession>A0A521EC25</accession>
<evidence type="ECO:0000313" key="13">
    <source>
        <dbReference type="EMBL" id="SMO81342.1"/>
    </source>
</evidence>
<keyword evidence="4" id="KW-0808">Transferase</keyword>
<dbReference type="Pfam" id="PF07696">
    <property type="entry name" value="7TMR-DISMED2"/>
    <property type="match status" value="1"/>
</dbReference>
<feature type="transmembrane region" description="Helical" evidence="10">
    <location>
        <begin position="329"/>
        <end position="346"/>
    </location>
</feature>
<evidence type="ECO:0000256" key="7">
    <source>
        <dbReference type="ARBA" id="ARBA00022840"/>
    </source>
</evidence>
<dbReference type="InterPro" id="IPR036890">
    <property type="entry name" value="HATPase_C_sf"/>
</dbReference>
<proteinExistence type="predicted"/>
<keyword evidence="5" id="KW-0547">Nucleotide-binding</keyword>
<comment type="catalytic activity">
    <reaction evidence="1">
        <text>ATP + protein L-histidine = ADP + protein N-phospho-L-histidine.</text>
        <dbReference type="EC" id="2.7.13.3"/>
    </reaction>
</comment>
<organism evidence="13 14">
    <name type="scientific">Solitalea koreensis</name>
    <dbReference type="NCBI Taxonomy" id="543615"/>
    <lineage>
        <taxon>Bacteria</taxon>
        <taxon>Pseudomonadati</taxon>
        <taxon>Bacteroidota</taxon>
        <taxon>Sphingobacteriia</taxon>
        <taxon>Sphingobacteriales</taxon>
        <taxon>Sphingobacteriaceae</taxon>
        <taxon>Solitalea</taxon>
    </lineage>
</organism>
<evidence type="ECO:0000256" key="8">
    <source>
        <dbReference type="ARBA" id="ARBA00023012"/>
    </source>
</evidence>
<keyword evidence="14" id="KW-1185">Reference proteome</keyword>
<dbReference type="Gene3D" id="2.60.40.2380">
    <property type="match status" value="1"/>
</dbReference>
<keyword evidence="8" id="KW-0902">Two-component regulatory system</keyword>
<evidence type="ECO:0000256" key="2">
    <source>
        <dbReference type="ARBA" id="ARBA00012438"/>
    </source>
</evidence>
<evidence type="ECO:0000256" key="5">
    <source>
        <dbReference type="ARBA" id="ARBA00022741"/>
    </source>
</evidence>
<dbReference type="InterPro" id="IPR036097">
    <property type="entry name" value="HisK_dim/P_sf"/>
</dbReference>
<dbReference type="InterPro" id="IPR011623">
    <property type="entry name" value="7TMR_DISM_rcpt_extracell_dom1"/>
</dbReference>
<dbReference type="InterPro" id="IPR003661">
    <property type="entry name" value="HisK_dim/P_dom"/>
</dbReference>
<dbReference type="SUPFAM" id="SSF55874">
    <property type="entry name" value="ATPase domain of HSP90 chaperone/DNA topoisomerase II/histidine kinase"/>
    <property type="match status" value="1"/>
</dbReference>
<keyword evidence="11" id="KW-0732">Signal</keyword>
<dbReference type="PANTHER" id="PTHR43065:SF10">
    <property type="entry name" value="PEROXIDE STRESS-ACTIVATED HISTIDINE KINASE MAK3"/>
    <property type="match status" value="1"/>
</dbReference>
<evidence type="ECO:0000256" key="6">
    <source>
        <dbReference type="ARBA" id="ARBA00022777"/>
    </source>
</evidence>
<dbReference type="Gene3D" id="3.30.565.10">
    <property type="entry name" value="Histidine kinase-like ATPase, C-terminal domain"/>
    <property type="match status" value="1"/>
</dbReference>
<keyword evidence="6" id="KW-0418">Kinase</keyword>
<feature type="transmembrane region" description="Helical" evidence="10">
    <location>
        <begin position="206"/>
        <end position="232"/>
    </location>
</feature>
<dbReference type="GO" id="GO:0000155">
    <property type="term" value="F:phosphorelay sensor kinase activity"/>
    <property type="evidence" value="ECO:0007669"/>
    <property type="project" value="InterPro"/>
</dbReference>